<dbReference type="InterPro" id="IPR020084">
    <property type="entry name" value="NUDIX_hydrolase_CS"/>
</dbReference>
<dbReference type="EMBL" id="BMJQ01000027">
    <property type="protein sequence ID" value="GGF48097.1"/>
    <property type="molecule type" value="Genomic_DNA"/>
</dbReference>
<sequence>MNRDYPYSPMVGILSVVRRGDRFLLVRRAKQPNLGRWGFPGGVQELGETVIDGARRELLEETGLSSGGGRTTTALDAIEHDEAGRIRYHYTLVVVLMTDVAGEPVAGDDAAEVGWFGLDDVERIPTIAAVRPLMVEILGQAAALGIGPT</sequence>
<reference evidence="5" key="1">
    <citation type="journal article" date="2014" name="Int. J. Syst. Evol. Microbiol.">
        <title>Complete genome sequence of Corynebacterium casei LMG S-19264T (=DSM 44701T), isolated from a smear-ripened cheese.</title>
        <authorList>
            <consortium name="US DOE Joint Genome Institute (JGI-PGF)"/>
            <person name="Walter F."/>
            <person name="Albersmeier A."/>
            <person name="Kalinowski J."/>
            <person name="Ruckert C."/>
        </authorList>
    </citation>
    <scope>NUCLEOTIDE SEQUENCE</scope>
    <source>
        <strain evidence="5">CGMCC 1.15725</strain>
    </source>
</reference>
<dbReference type="SUPFAM" id="SSF55811">
    <property type="entry name" value="Nudix"/>
    <property type="match status" value="1"/>
</dbReference>
<dbReference type="InterPro" id="IPR000086">
    <property type="entry name" value="NUDIX_hydrolase_dom"/>
</dbReference>
<comment type="cofactor">
    <cofactor evidence="1">
        <name>Mg(2+)</name>
        <dbReference type="ChEBI" id="CHEBI:18420"/>
    </cofactor>
</comment>
<evidence type="ECO:0000256" key="3">
    <source>
        <dbReference type="RuleBase" id="RU003476"/>
    </source>
</evidence>
<dbReference type="InterPro" id="IPR015797">
    <property type="entry name" value="NUDIX_hydrolase-like_dom_sf"/>
</dbReference>
<evidence type="ECO:0000259" key="4">
    <source>
        <dbReference type="PROSITE" id="PS51462"/>
    </source>
</evidence>
<dbReference type="RefSeq" id="WP_189052193.1">
    <property type="nucleotide sequence ID" value="NZ_BMJQ01000027.1"/>
</dbReference>
<evidence type="ECO:0000313" key="6">
    <source>
        <dbReference type="Proteomes" id="UP000646365"/>
    </source>
</evidence>
<reference evidence="5" key="2">
    <citation type="submission" date="2020-09" db="EMBL/GenBank/DDBJ databases">
        <authorList>
            <person name="Sun Q."/>
            <person name="Zhou Y."/>
        </authorList>
    </citation>
    <scope>NUCLEOTIDE SEQUENCE</scope>
    <source>
        <strain evidence="5">CGMCC 1.15725</strain>
    </source>
</reference>
<name>A0A8J3E748_9PROT</name>
<protein>
    <recommendedName>
        <fullName evidence="4">Nudix hydrolase domain-containing protein</fullName>
    </recommendedName>
</protein>
<feature type="domain" description="Nudix hydrolase" evidence="4">
    <location>
        <begin position="6"/>
        <end position="139"/>
    </location>
</feature>
<dbReference type="AlphaFoldDB" id="A0A8J3E748"/>
<keyword evidence="2 3" id="KW-0378">Hydrolase</keyword>
<dbReference type="PANTHER" id="PTHR43736">
    <property type="entry name" value="ADP-RIBOSE PYROPHOSPHATASE"/>
    <property type="match status" value="1"/>
</dbReference>
<dbReference type="InterPro" id="IPR020476">
    <property type="entry name" value="Nudix_hydrolase"/>
</dbReference>
<dbReference type="PROSITE" id="PS00893">
    <property type="entry name" value="NUDIX_BOX"/>
    <property type="match status" value="1"/>
</dbReference>
<comment type="similarity">
    <text evidence="3">Belongs to the Nudix hydrolase family.</text>
</comment>
<evidence type="ECO:0000313" key="5">
    <source>
        <dbReference type="EMBL" id="GGF48097.1"/>
    </source>
</evidence>
<evidence type="ECO:0000256" key="1">
    <source>
        <dbReference type="ARBA" id="ARBA00001946"/>
    </source>
</evidence>
<dbReference type="Pfam" id="PF00293">
    <property type="entry name" value="NUDIX"/>
    <property type="match status" value="1"/>
</dbReference>
<comment type="caution">
    <text evidence="5">The sequence shown here is derived from an EMBL/GenBank/DDBJ whole genome shotgun (WGS) entry which is preliminary data.</text>
</comment>
<dbReference type="Proteomes" id="UP000646365">
    <property type="component" value="Unassembled WGS sequence"/>
</dbReference>
<accession>A0A8J3E748</accession>
<dbReference type="PRINTS" id="PR00502">
    <property type="entry name" value="NUDIXFAMILY"/>
</dbReference>
<dbReference type="GO" id="GO:0016787">
    <property type="term" value="F:hydrolase activity"/>
    <property type="evidence" value="ECO:0007669"/>
    <property type="project" value="UniProtKB-KW"/>
</dbReference>
<keyword evidence="6" id="KW-1185">Reference proteome</keyword>
<dbReference type="PANTHER" id="PTHR43736:SF1">
    <property type="entry name" value="DIHYDRONEOPTERIN TRIPHOSPHATE DIPHOSPHATASE"/>
    <property type="match status" value="1"/>
</dbReference>
<dbReference type="CDD" id="cd04673">
    <property type="entry name" value="NUDIX_ADPRase"/>
    <property type="match status" value="1"/>
</dbReference>
<dbReference type="PROSITE" id="PS51462">
    <property type="entry name" value="NUDIX"/>
    <property type="match status" value="1"/>
</dbReference>
<dbReference type="Gene3D" id="3.90.79.10">
    <property type="entry name" value="Nucleoside Triphosphate Pyrophosphohydrolase"/>
    <property type="match status" value="1"/>
</dbReference>
<proteinExistence type="inferred from homology"/>
<gene>
    <name evidence="5" type="ORF">GCM10011611_63140</name>
</gene>
<evidence type="ECO:0000256" key="2">
    <source>
        <dbReference type="ARBA" id="ARBA00022801"/>
    </source>
</evidence>
<organism evidence="5 6">
    <name type="scientific">Aliidongia dinghuensis</name>
    <dbReference type="NCBI Taxonomy" id="1867774"/>
    <lineage>
        <taxon>Bacteria</taxon>
        <taxon>Pseudomonadati</taxon>
        <taxon>Pseudomonadota</taxon>
        <taxon>Alphaproteobacteria</taxon>
        <taxon>Rhodospirillales</taxon>
        <taxon>Dongiaceae</taxon>
        <taxon>Aliidongia</taxon>
    </lineage>
</organism>